<dbReference type="SFLD" id="SFLDF00562">
    <property type="entry name" value="HemN-like__clustered_with_heat"/>
    <property type="match status" value="1"/>
</dbReference>
<proteinExistence type="inferred from homology"/>
<dbReference type="KEGG" id="pbs:Plabr_3422"/>
<dbReference type="SMART" id="SM00729">
    <property type="entry name" value="Elp3"/>
    <property type="match status" value="1"/>
</dbReference>
<dbReference type="Pfam" id="PF04055">
    <property type="entry name" value="Radical_SAM"/>
    <property type="match status" value="1"/>
</dbReference>
<dbReference type="PANTHER" id="PTHR13932">
    <property type="entry name" value="COPROPORPHYRINIGEN III OXIDASE"/>
    <property type="match status" value="1"/>
</dbReference>
<comment type="subcellular location">
    <subcellularLocation>
        <location evidence="2">Cytoplasm</location>
    </subcellularLocation>
</comment>
<evidence type="ECO:0000256" key="2">
    <source>
        <dbReference type="RuleBase" id="RU364116"/>
    </source>
</evidence>
<keyword evidence="2" id="KW-0408">Iron</keyword>
<dbReference type="Pfam" id="PF06969">
    <property type="entry name" value="HemN_C"/>
    <property type="match status" value="1"/>
</dbReference>
<reference evidence="5" key="1">
    <citation type="submission" date="2011-02" db="EMBL/GenBank/DDBJ databases">
        <title>The complete genome of Planctomyces brasiliensis DSM 5305.</title>
        <authorList>
            <person name="Lucas S."/>
            <person name="Copeland A."/>
            <person name="Lapidus A."/>
            <person name="Bruce D."/>
            <person name="Goodwin L."/>
            <person name="Pitluck S."/>
            <person name="Kyrpides N."/>
            <person name="Mavromatis K."/>
            <person name="Pagani I."/>
            <person name="Ivanova N."/>
            <person name="Ovchinnikova G."/>
            <person name="Lu M."/>
            <person name="Detter J.C."/>
            <person name="Han C."/>
            <person name="Land M."/>
            <person name="Hauser L."/>
            <person name="Markowitz V."/>
            <person name="Cheng J.-F."/>
            <person name="Hugenholtz P."/>
            <person name="Woyke T."/>
            <person name="Wu D."/>
            <person name="Tindall B."/>
            <person name="Pomrenke H.G."/>
            <person name="Brambilla E."/>
            <person name="Klenk H.-P."/>
            <person name="Eisen J.A."/>
        </authorList>
    </citation>
    <scope>NUCLEOTIDE SEQUENCE [LARGE SCALE GENOMIC DNA]</scope>
    <source>
        <strain evidence="5">ATCC 49424 / DSM 5305 / JCM 21570 / IAM 15109 / NBRC 103401 / IFAM 1448</strain>
    </source>
</reference>
<keyword evidence="5" id="KW-1185">Reference proteome</keyword>
<dbReference type="InterPro" id="IPR023404">
    <property type="entry name" value="rSAM_horseshoe"/>
</dbReference>
<dbReference type="HOGENOM" id="CLU_027579_1_1_0"/>
<dbReference type="InterPro" id="IPR058240">
    <property type="entry name" value="rSAM_sf"/>
</dbReference>
<evidence type="ECO:0000259" key="3">
    <source>
        <dbReference type="PROSITE" id="PS51918"/>
    </source>
</evidence>
<keyword evidence="2" id="KW-0949">S-adenosyl-L-methionine</keyword>
<dbReference type="GO" id="GO:0006779">
    <property type="term" value="P:porphyrin-containing compound biosynthetic process"/>
    <property type="evidence" value="ECO:0007669"/>
    <property type="project" value="InterPro"/>
</dbReference>
<keyword evidence="2" id="KW-0479">Metal-binding</keyword>
<dbReference type="SFLD" id="SFLDG01065">
    <property type="entry name" value="anaerobic_coproporphyrinogen-I"/>
    <property type="match status" value="1"/>
</dbReference>
<comment type="similarity">
    <text evidence="1">Belongs to the anaerobic coproporphyrinogen-III oxidase family. HemW subfamily.</text>
</comment>
<dbReference type="GO" id="GO:0051539">
    <property type="term" value="F:4 iron, 4 sulfur cluster binding"/>
    <property type="evidence" value="ECO:0007669"/>
    <property type="project" value="UniProtKB-UniRule"/>
</dbReference>
<dbReference type="InterPro" id="IPR010723">
    <property type="entry name" value="HemN_C"/>
</dbReference>
<sequence length="391" mass="44102">MTSADTAFLNNLAAEPVRSVYVHVPFCQHRCGYCDFAIVAGRNELVPRYLNALSLELTRQFSSASERIELDTLYIGGGTPTLLSADELQSLLTLLQQFFVLGPDAEFTFEANPDRFTPEKQDVLSEAGVNRISLGIQSFDDNFLTLLERTHSAAEAEQVYRQTRERFENVSIDLIFALPGQTAEHWEQTLERAISWQPAHISTYALTFEKGTSFWGQREKGILAQVADDLETHMYERVMAVLPAAGLQPYEISNFARPGRESRHNQIYWTGKPFYAFGPGAAAFVGNRRSVNHRSPFTWMKRLEQDESPVDLVDDLSTEERARELFAVGLRRVQGVNLSDILARTGCDMASLLQSDLQRFEELNWLEKTKTGYRLTPAGRLYADSIAADVI</sequence>
<comment type="function">
    <text evidence="2">Probably acts as a heme chaperone, transferring heme to an unknown acceptor. Binds one molecule of heme per monomer, possibly covalently. Binds 1 [4Fe-4S] cluster. The cluster is coordinated with 3 cysteines and an exchangeable S-adenosyl-L-methionine.</text>
</comment>
<name>F0SM64_RUBBR</name>
<dbReference type="Proteomes" id="UP000006860">
    <property type="component" value="Chromosome"/>
</dbReference>
<dbReference type="GO" id="GO:0046872">
    <property type="term" value="F:metal ion binding"/>
    <property type="evidence" value="ECO:0007669"/>
    <property type="project" value="UniProtKB-UniRule"/>
</dbReference>
<dbReference type="OrthoDB" id="9808022at2"/>
<keyword evidence="2" id="KW-0963">Cytoplasm</keyword>
<dbReference type="STRING" id="756272.Plabr_3422"/>
<dbReference type="InterPro" id="IPR006638">
    <property type="entry name" value="Elp3/MiaA/NifB-like_rSAM"/>
</dbReference>
<keyword evidence="2" id="KW-0349">Heme</keyword>
<dbReference type="GO" id="GO:0005737">
    <property type="term" value="C:cytoplasm"/>
    <property type="evidence" value="ECO:0007669"/>
    <property type="project" value="UniProtKB-SubCell"/>
</dbReference>
<dbReference type="GO" id="GO:0004109">
    <property type="term" value="F:coproporphyrinogen oxidase activity"/>
    <property type="evidence" value="ECO:0007669"/>
    <property type="project" value="InterPro"/>
</dbReference>
<organism evidence="4 5">
    <name type="scientific">Rubinisphaera brasiliensis (strain ATCC 49424 / DSM 5305 / JCM 21570 / IAM 15109 / NBRC 103401 / IFAM 1448)</name>
    <name type="common">Planctomyces brasiliensis</name>
    <dbReference type="NCBI Taxonomy" id="756272"/>
    <lineage>
        <taxon>Bacteria</taxon>
        <taxon>Pseudomonadati</taxon>
        <taxon>Planctomycetota</taxon>
        <taxon>Planctomycetia</taxon>
        <taxon>Planctomycetales</taxon>
        <taxon>Planctomycetaceae</taxon>
        <taxon>Rubinisphaera</taxon>
    </lineage>
</organism>
<dbReference type="SFLD" id="SFLDG01082">
    <property type="entry name" value="B12-binding_domain_containing"/>
    <property type="match status" value="1"/>
</dbReference>
<dbReference type="Gene3D" id="3.80.30.20">
    <property type="entry name" value="tm_1862 like domain"/>
    <property type="match status" value="1"/>
</dbReference>
<dbReference type="PANTHER" id="PTHR13932:SF5">
    <property type="entry name" value="RADICAL S-ADENOSYL METHIONINE DOMAIN-CONTAINING PROTEIN 1, MITOCHONDRIAL"/>
    <property type="match status" value="1"/>
</dbReference>
<dbReference type="AlphaFoldDB" id="F0SM64"/>
<keyword evidence="2" id="KW-0411">Iron-sulfur</keyword>
<keyword evidence="2" id="KW-0004">4Fe-4S</keyword>
<dbReference type="eggNOG" id="COG0635">
    <property type="taxonomic scope" value="Bacteria"/>
</dbReference>
<dbReference type="CDD" id="cd01335">
    <property type="entry name" value="Radical_SAM"/>
    <property type="match status" value="1"/>
</dbReference>
<dbReference type="SUPFAM" id="SSF102114">
    <property type="entry name" value="Radical SAM enzymes"/>
    <property type="match status" value="1"/>
</dbReference>
<dbReference type="NCBIfam" id="TIGR00539">
    <property type="entry name" value="hemN_rel"/>
    <property type="match status" value="1"/>
</dbReference>
<dbReference type="SFLD" id="SFLDS00029">
    <property type="entry name" value="Radical_SAM"/>
    <property type="match status" value="1"/>
</dbReference>
<feature type="domain" description="Radical SAM core" evidence="3">
    <location>
        <begin position="12"/>
        <end position="248"/>
    </location>
</feature>
<dbReference type="SFLD" id="SFLDF00288">
    <property type="entry name" value="HemN-like__clustered_with_nucl"/>
    <property type="match status" value="1"/>
</dbReference>
<gene>
    <name evidence="4" type="ordered locus">Plabr_3422</name>
</gene>
<evidence type="ECO:0000256" key="1">
    <source>
        <dbReference type="ARBA" id="ARBA00006100"/>
    </source>
</evidence>
<dbReference type="EMBL" id="CP002546">
    <property type="protein sequence ID" value="ADY61019.1"/>
    <property type="molecule type" value="Genomic_DNA"/>
</dbReference>
<keyword evidence="2" id="KW-0143">Chaperone</keyword>
<protein>
    <recommendedName>
        <fullName evidence="2">Heme chaperone HemW</fullName>
    </recommendedName>
</protein>
<accession>F0SM64</accession>
<dbReference type="InterPro" id="IPR007197">
    <property type="entry name" value="rSAM"/>
</dbReference>
<dbReference type="RefSeq" id="WP_013629738.1">
    <property type="nucleotide sequence ID" value="NC_015174.1"/>
</dbReference>
<dbReference type="InterPro" id="IPR034505">
    <property type="entry name" value="Coproporphyrinogen-III_oxidase"/>
</dbReference>
<dbReference type="InterPro" id="IPR004559">
    <property type="entry name" value="HemW-like"/>
</dbReference>
<evidence type="ECO:0000313" key="4">
    <source>
        <dbReference type="EMBL" id="ADY61019.1"/>
    </source>
</evidence>
<dbReference type="PROSITE" id="PS51918">
    <property type="entry name" value="RADICAL_SAM"/>
    <property type="match status" value="1"/>
</dbReference>
<evidence type="ECO:0000313" key="5">
    <source>
        <dbReference type="Proteomes" id="UP000006860"/>
    </source>
</evidence>